<protein>
    <recommendedName>
        <fullName evidence="4">Transposase</fullName>
    </recommendedName>
</protein>
<evidence type="ECO:0000256" key="1">
    <source>
        <dbReference type="SAM" id="MobiDB-lite"/>
    </source>
</evidence>
<evidence type="ECO:0000313" key="2">
    <source>
        <dbReference type="EMBL" id="GGZ41771.1"/>
    </source>
</evidence>
<feature type="region of interest" description="Disordered" evidence="1">
    <location>
        <begin position="165"/>
        <end position="223"/>
    </location>
</feature>
<proteinExistence type="predicted"/>
<evidence type="ECO:0000313" key="3">
    <source>
        <dbReference type="Proteomes" id="UP000624183"/>
    </source>
</evidence>
<evidence type="ECO:0008006" key="4">
    <source>
        <dbReference type="Google" id="ProtNLM"/>
    </source>
</evidence>
<comment type="caution">
    <text evidence="2">The sequence shown here is derived from an EMBL/GenBank/DDBJ whole genome shotgun (WGS) entry which is preliminary data.</text>
</comment>
<accession>A0ABQ3BJ19</accession>
<organism evidence="2 3">
    <name type="scientific">Streptomyces rubiginosohelvolus</name>
    <dbReference type="NCBI Taxonomy" id="67362"/>
    <lineage>
        <taxon>Bacteria</taxon>
        <taxon>Bacillati</taxon>
        <taxon>Actinomycetota</taxon>
        <taxon>Actinomycetes</taxon>
        <taxon>Kitasatosporales</taxon>
        <taxon>Streptomycetaceae</taxon>
        <taxon>Streptomyces</taxon>
    </lineage>
</organism>
<gene>
    <name evidence="2" type="ORF">GCM10010328_14450</name>
</gene>
<sequence>MVSHKASGLVAIRTRERSSLDTWIRSTTPPPVAFCCIRNCPHRRVCGPSQEVTTGFRPEVKGLAPFRFTDEAVRRRVRIRCPPDEHVKAVGGFVCSAAVGDGAAPYPTGVSRVRSMGGDPWTAPRSRFPPFTRISLRIKRSNVLCATFFALHSVRAPDDFSGPPVISAHTPPVPPVTSGRRKAKRRHPRTGCRRFSVLRGRRRAGAPGEGRARLPGRSRRGGPLGGLGRWAGLFVQPCP</sequence>
<name>A0ABQ3BJ19_9ACTN</name>
<dbReference type="EMBL" id="BMUW01000002">
    <property type="protein sequence ID" value="GGZ41771.1"/>
    <property type="molecule type" value="Genomic_DNA"/>
</dbReference>
<reference evidence="3" key="1">
    <citation type="journal article" date="2019" name="Int. J. Syst. Evol. Microbiol.">
        <title>The Global Catalogue of Microorganisms (GCM) 10K type strain sequencing project: providing services to taxonomists for standard genome sequencing and annotation.</title>
        <authorList>
            <consortium name="The Broad Institute Genomics Platform"/>
            <consortium name="The Broad Institute Genome Sequencing Center for Infectious Disease"/>
            <person name="Wu L."/>
            <person name="Ma J."/>
        </authorList>
    </citation>
    <scope>NUCLEOTIDE SEQUENCE [LARGE SCALE GENOMIC DNA]</scope>
    <source>
        <strain evidence="3">JCM 4602</strain>
    </source>
</reference>
<keyword evidence="3" id="KW-1185">Reference proteome</keyword>
<feature type="compositionally biased region" description="Basic residues" evidence="1">
    <location>
        <begin position="179"/>
        <end position="192"/>
    </location>
</feature>
<dbReference type="Proteomes" id="UP000624183">
    <property type="component" value="Unassembled WGS sequence"/>
</dbReference>